<proteinExistence type="predicted"/>
<evidence type="ECO:0000256" key="1">
    <source>
        <dbReference type="SAM" id="MobiDB-lite"/>
    </source>
</evidence>
<dbReference type="RefSeq" id="WP_165238042.1">
    <property type="nucleotide sequence ID" value="NZ_CP049257.1"/>
</dbReference>
<feature type="region of interest" description="Disordered" evidence="1">
    <location>
        <begin position="186"/>
        <end position="249"/>
    </location>
</feature>
<feature type="region of interest" description="Disordered" evidence="1">
    <location>
        <begin position="312"/>
        <end position="404"/>
    </location>
</feature>
<feature type="compositionally biased region" description="Acidic residues" evidence="1">
    <location>
        <begin position="387"/>
        <end position="397"/>
    </location>
</feature>
<evidence type="ECO:0000313" key="2">
    <source>
        <dbReference type="EMBL" id="QIG45452.1"/>
    </source>
</evidence>
<feature type="region of interest" description="Disordered" evidence="1">
    <location>
        <begin position="116"/>
        <end position="170"/>
    </location>
</feature>
<feature type="compositionally biased region" description="Basic and acidic residues" evidence="1">
    <location>
        <begin position="370"/>
        <end position="386"/>
    </location>
</feature>
<accession>A0A6G6WJR1</accession>
<dbReference type="EMBL" id="CP049257">
    <property type="protein sequence ID" value="QIG45452.1"/>
    <property type="molecule type" value="Genomic_DNA"/>
</dbReference>
<dbReference type="Gene3D" id="1.10.287.1060">
    <property type="entry name" value="ESAT-6-like"/>
    <property type="match status" value="1"/>
</dbReference>
<feature type="compositionally biased region" description="Gly residues" evidence="1">
    <location>
        <begin position="328"/>
        <end position="358"/>
    </location>
</feature>
<keyword evidence="3" id="KW-1185">Reference proteome</keyword>
<evidence type="ECO:0008006" key="4">
    <source>
        <dbReference type="Google" id="ProtNLM"/>
    </source>
</evidence>
<dbReference type="InterPro" id="IPR038332">
    <property type="entry name" value="PPE_sf"/>
</dbReference>
<feature type="compositionally biased region" description="Low complexity" evidence="1">
    <location>
        <begin position="221"/>
        <end position="247"/>
    </location>
</feature>
<dbReference type="AlphaFoldDB" id="A0A6G6WJR1"/>
<protein>
    <recommendedName>
        <fullName evidence="4">PPE domain-containing protein</fullName>
    </recommendedName>
</protein>
<organism evidence="2 3">
    <name type="scientific">Nocardioides anomalus</name>
    <dbReference type="NCBI Taxonomy" id="2712223"/>
    <lineage>
        <taxon>Bacteria</taxon>
        <taxon>Bacillati</taxon>
        <taxon>Actinomycetota</taxon>
        <taxon>Actinomycetes</taxon>
        <taxon>Propionibacteriales</taxon>
        <taxon>Nocardioidaceae</taxon>
        <taxon>Nocardioides</taxon>
    </lineage>
</organism>
<feature type="compositionally biased region" description="Low complexity" evidence="1">
    <location>
        <begin position="156"/>
        <end position="170"/>
    </location>
</feature>
<reference evidence="2 3" key="1">
    <citation type="submission" date="2020-02" db="EMBL/GenBank/DDBJ databases">
        <title>Full genome sequence of Nocardioides sp. R-3366.</title>
        <authorList>
            <person name="Im W.-T."/>
        </authorList>
    </citation>
    <scope>NUCLEOTIDE SEQUENCE [LARGE SCALE GENOMIC DNA]</scope>
    <source>
        <strain evidence="2 3">R-3366</strain>
    </source>
</reference>
<feature type="compositionally biased region" description="Polar residues" evidence="1">
    <location>
        <begin position="146"/>
        <end position="155"/>
    </location>
</feature>
<dbReference type="SUPFAM" id="SSF140459">
    <property type="entry name" value="PE/PPE dimer-like"/>
    <property type="match status" value="1"/>
</dbReference>
<evidence type="ECO:0000313" key="3">
    <source>
        <dbReference type="Proteomes" id="UP000502996"/>
    </source>
</evidence>
<gene>
    <name evidence="2" type="ORF">G5V58_24295</name>
</gene>
<dbReference type="Proteomes" id="UP000502996">
    <property type="component" value="Chromosome"/>
</dbReference>
<dbReference type="KEGG" id="nano:G5V58_24295"/>
<sequence length="404" mass="39662">MSQQVGVLVATGGGGPGRYQRDRLKKFVTGVQPEEVYDAAQQWLVCARVLQAVAEELDARSRNVAETFGGESGPAAAAQFRAASDAMLQHSQRFERGADALETAATAMMRARAVHEEIEDQPLQRPRPPRRSPGSSEGREVLVLSQYGSDQHSYRQQSAEQEQAAAEATARMQASYDQAIQQMKTVHGNGDPDVVSGGWDGPKGGFDDDPGPGEHHDPEETGPTTPAGPVGPSPLGVGPEVGVPQGPGSLGGGLSAGGLAGAAVGGAGVPGLGGLSGLGAPGVAVAGSLGGAVAGGLGAFGGGGGAGSVGSPGAAGAGVGRPPSVVATGGGAGGGARGGASAAGGRGSGGSGTRGSGSRGAYAAGGRAAGGDHETKRRKDGRRELSGDEADWVDDDGIGTSVLR</sequence>
<name>A0A6G6WJR1_9ACTN</name>